<feature type="domain" description="4Fe-4S ferredoxin-type" evidence="13">
    <location>
        <begin position="371"/>
        <end position="401"/>
    </location>
</feature>
<name>A0ABZ2XWZ3_9RHOB</name>
<evidence type="ECO:0000313" key="14">
    <source>
        <dbReference type="EMBL" id="WZK90619.1"/>
    </source>
</evidence>
<gene>
    <name evidence="14" type="primary">preA</name>
    <name evidence="14" type="ORF">QEZ52_08760</name>
</gene>
<keyword evidence="15" id="KW-1185">Reference proteome</keyword>
<reference evidence="14 15" key="1">
    <citation type="submission" date="2023-04" db="EMBL/GenBank/DDBJ databases">
        <title>Complete genome sequence of Alisedimentitalea scapharcae.</title>
        <authorList>
            <person name="Rong J.-C."/>
            <person name="Yi M.-L."/>
            <person name="Zhao Q."/>
        </authorList>
    </citation>
    <scope>NUCLEOTIDE SEQUENCE [LARGE SCALE GENOMIC DNA]</scope>
    <source>
        <strain evidence="14 15">KCTC 42119</strain>
    </source>
</reference>
<feature type="domain" description="4Fe-4S ferredoxin-type" evidence="13">
    <location>
        <begin position="338"/>
        <end position="370"/>
    </location>
</feature>
<keyword evidence="3 14" id="KW-0560">Oxidoreductase</keyword>
<evidence type="ECO:0000256" key="4">
    <source>
        <dbReference type="ARBA" id="ARBA00023004"/>
    </source>
</evidence>
<dbReference type="PANTHER" id="PTHR43073">
    <property type="entry name" value="DIHYDROPYRIMIDINE DEHYDROGENASE [NADP(+)]"/>
    <property type="match status" value="1"/>
</dbReference>
<dbReference type="PROSITE" id="PS51379">
    <property type="entry name" value="4FE4S_FER_2"/>
    <property type="match status" value="2"/>
</dbReference>
<evidence type="ECO:0000256" key="7">
    <source>
        <dbReference type="ARBA" id="ARBA00032722"/>
    </source>
</evidence>
<dbReference type="CDD" id="cd02940">
    <property type="entry name" value="DHPD_FMN"/>
    <property type="match status" value="1"/>
</dbReference>
<dbReference type="EMBL" id="CP123584">
    <property type="protein sequence ID" value="WZK90619.1"/>
    <property type="molecule type" value="Genomic_DNA"/>
</dbReference>
<dbReference type="InterPro" id="IPR005720">
    <property type="entry name" value="Dihydroorotate_DH_cat"/>
</dbReference>
<dbReference type="RefSeq" id="WP_406649536.1">
    <property type="nucleotide sequence ID" value="NZ_CP123584.1"/>
</dbReference>
<comment type="subunit">
    <text evidence="11">Heterotetramer of 2 PreA and 2 PreT subunits.</text>
</comment>
<evidence type="ECO:0000256" key="10">
    <source>
        <dbReference type="ARBA" id="ARBA00049578"/>
    </source>
</evidence>
<dbReference type="NCBIfam" id="NF006183">
    <property type="entry name" value="PRK08318.1"/>
    <property type="match status" value="1"/>
</dbReference>
<comment type="catalytic activity">
    <reaction evidence="9">
        <text>5,6-dihydrouracil + NAD(+) = uracil + NADH + H(+)</text>
        <dbReference type="Rhea" id="RHEA:20189"/>
        <dbReference type="ChEBI" id="CHEBI:15378"/>
        <dbReference type="ChEBI" id="CHEBI:15901"/>
        <dbReference type="ChEBI" id="CHEBI:17568"/>
        <dbReference type="ChEBI" id="CHEBI:57540"/>
        <dbReference type="ChEBI" id="CHEBI:57945"/>
        <dbReference type="EC" id="1.3.1.1"/>
    </reaction>
</comment>
<evidence type="ECO:0000313" key="15">
    <source>
        <dbReference type="Proteomes" id="UP001623232"/>
    </source>
</evidence>
<keyword evidence="2" id="KW-0479">Metal-binding</keyword>
<evidence type="ECO:0000256" key="3">
    <source>
        <dbReference type="ARBA" id="ARBA00023002"/>
    </source>
</evidence>
<comment type="similarity">
    <text evidence="1">Belongs to the dihydropyrimidine dehydrogenase family.</text>
</comment>
<organism evidence="14 15">
    <name type="scientific">Aliisedimentitalea scapharcae</name>
    <dbReference type="NCBI Taxonomy" id="1524259"/>
    <lineage>
        <taxon>Bacteria</taxon>
        <taxon>Pseudomonadati</taxon>
        <taxon>Pseudomonadota</taxon>
        <taxon>Alphaproteobacteria</taxon>
        <taxon>Rhodobacterales</taxon>
        <taxon>Roseobacteraceae</taxon>
        <taxon>Aliisedimentitalea</taxon>
    </lineage>
</organism>
<dbReference type="InterPro" id="IPR013785">
    <property type="entry name" value="Aldolase_TIM"/>
</dbReference>
<evidence type="ECO:0000256" key="1">
    <source>
        <dbReference type="ARBA" id="ARBA00010804"/>
    </source>
</evidence>
<proteinExistence type="inferred from homology"/>
<evidence type="ECO:0000256" key="11">
    <source>
        <dbReference type="ARBA" id="ARBA00049714"/>
    </source>
</evidence>
<keyword evidence="4" id="KW-0408">Iron</keyword>
<sequence>MADLTTDFLGIKSPNPFWLASAPPTDKEYNVRRAFEAGWGGVVWKTLGSEGPPVVNVNGPRYGAIWGADRRLLGLNNIELITDRPLETNLEEITRVKKDYPDRAIIVSLMVPCEEEAWKAILPKVAATGADGIELNFGCPHGMAERGMGSAVGQVPEYVEMVTRWCKENYDKPVIVKLTPNITDVRLPARAAMAGGADAVSLINTINSIVSVDLDAMAPNPTIGDKGTHGGYCGPAVKPIALNMVAEIARDAQTKNLPISAIGGITTWRDAAEFMAMGAGNVQVCTAAMTYGFRIVEEMISGLSQWMDEKGYESTADFLGMAVPNVTDWQYLNLNHISKAKIDEDSCIKCGRCYAACEDTSHQAIAMSEDRVFSVKDEECVACNLCVNVCPVENCITMEVMEPGSVDPRTGKVVEKEYANWTTHPNNPGTCAAE</sequence>
<dbReference type="InterPro" id="IPR017896">
    <property type="entry name" value="4Fe4S_Fe-S-bd"/>
</dbReference>
<evidence type="ECO:0000256" key="6">
    <source>
        <dbReference type="ARBA" id="ARBA00030119"/>
    </source>
</evidence>
<evidence type="ECO:0000256" key="2">
    <source>
        <dbReference type="ARBA" id="ARBA00022723"/>
    </source>
</evidence>
<evidence type="ECO:0000256" key="8">
    <source>
        <dbReference type="ARBA" id="ARBA00047685"/>
    </source>
</evidence>
<dbReference type="Proteomes" id="UP001623232">
    <property type="component" value="Chromosome"/>
</dbReference>
<dbReference type="Pfam" id="PF01180">
    <property type="entry name" value="DHO_dh"/>
    <property type="match status" value="1"/>
</dbReference>
<dbReference type="Gene3D" id="3.20.20.70">
    <property type="entry name" value="Aldolase class I"/>
    <property type="match status" value="1"/>
</dbReference>
<evidence type="ECO:0000259" key="13">
    <source>
        <dbReference type="PROSITE" id="PS51379"/>
    </source>
</evidence>
<evidence type="ECO:0000256" key="12">
    <source>
        <dbReference type="ARBA" id="ARBA00049728"/>
    </source>
</evidence>
<dbReference type="InterPro" id="IPR017900">
    <property type="entry name" value="4Fe4S_Fe_S_CS"/>
</dbReference>
<dbReference type="Gene3D" id="3.30.70.20">
    <property type="match status" value="1"/>
</dbReference>
<comment type="catalytic activity">
    <reaction evidence="8">
        <text>5,6-dihydrothymine + NAD(+) = thymine + NADH + H(+)</text>
        <dbReference type="Rhea" id="RHEA:28791"/>
        <dbReference type="ChEBI" id="CHEBI:15378"/>
        <dbReference type="ChEBI" id="CHEBI:17821"/>
        <dbReference type="ChEBI" id="CHEBI:27468"/>
        <dbReference type="ChEBI" id="CHEBI:57540"/>
        <dbReference type="ChEBI" id="CHEBI:57945"/>
        <dbReference type="EC" id="1.3.1.1"/>
    </reaction>
</comment>
<dbReference type="PROSITE" id="PS00198">
    <property type="entry name" value="4FE4S_FER_1"/>
    <property type="match status" value="2"/>
</dbReference>
<evidence type="ECO:0000256" key="9">
    <source>
        <dbReference type="ARBA" id="ARBA00048792"/>
    </source>
</evidence>
<evidence type="ECO:0000256" key="5">
    <source>
        <dbReference type="ARBA" id="ARBA00023014"/>
    </source>
</evidence>
<dbReference type="SUPFAM" id="SSF51395">
    <property type="entry name" value="FMN-linked oxidoreductases"/>
    <property type="match status" value="1"/>
</dbReference>
<dbReference type="GO" id="GO:0004159">
    <property type="term" value="F:dihydropyrimidine dehydrogenase (NAD+) activity"/>
    <property type="evidence" value="ECO:0007669"/>
    <property type="project" value="UniProtKB-EC"/>
</dbReference>
<comment type="function">
    <text evidence="10">Involved in pyrimidine base degradation. Catalyzes physiologically the reduction of uracil to 5,6-dihydrouracil (DHU) by using NADH as a specific cosubstrate. It also catalyzes the reverse reaction and the reduction of thymine to 5,6-dihydrothymine (DHT).</text>
</comment>
<keyword evidence="5" id="KW-0411">Iron-sulfur</keyword>
<dbReference type="PANTHER" id="PTHR43073:SF2">
    <property type="entry name" value="DIHYDROPYRIMIDINE DEHYDROGENASE [NADP(+)]"/>
    <property type="match status" value="1"/>
</dbReference>
<protein>
    <recommendedName>
        <fullName evidence="12">dihydrouracil dehydrogenase (NAD(+))</fullName>
        <ecNumber evidence="12">1.3.1.1</ecNumber>
    </recommendedName>
    <alternativeName>
        <fullName evidence="7">Dihydrothymine dehydrogenase</fullName>
    </alternativeName>
    <alternativeName>
        <fullName evidence="6">Dihydrouracil dehydrogenase</fullName>
    </alternativeName>
</protein>
<dbReference type="EC" id="1.3.1.1" evidence="12"/>
<dbReference type="Pfam" id="PF14697">
    <property type="entry name" value="Fer4_21"/>
    <property type="match status" value="1"/>
</dbReference>
<accession>A0ABZ2XWZ3</accession>
<dbReference type="SUPFAM" id="SSF54862">
    <property type="entry name" value="4Fe-4S ferredoxins"/>
    <property type="match status" value="1"/>
</dbReference>